<gene>
    <name evidence="9" type="ORF">MCC93_16380</name>
    <name evidence="10" type="ORF">MON37_10140</name>
</gene>
<evidence type="ECO:0000256" key="2">
    <source>
        <dbReference type="ARBA" id="ARBA00007935"/>
    </source>
</evidence>
<comment type="similarity">
    <text evidence="2">Belongs to the binding-protein-dependent transport system permease family. FecCD subfamily.</text>
</comment>
<protein>
    <submittedName>
        <fullName evidence="9">Hemin ABC transporter, permease protein</fullName>
    </submittedName>
    <submittedName>
        <fullName evidence="10">Iron ABC transporter permease</fullName>
    </submittedName>
</protein>
<proteinExistence type="inferred from homology"/>
<feature type="transmembrane region" description="Helical" evidence="8">
    <location>
        <begin position="45"/>
        <end position="66"/>
    </location>
</feature>
<comment type="subcellular location">
    <subcellularLocation>
        <location evidence="1">Cell membrane</location>
        <topology evidence="1">Multi-pass membrane protein</topology>
    </subcellularLocation>
</comment>
<evidence type="ECO:0000313" key="10">
    <source>
        <dbReference type="EMBL" id="UNV87000.1"/>
    </source>
</evidence>
<evidence type="ECO:0000256" key="1">
    <source>
        <dbReference type="ARBA" id="ARBA00004651"/>
    </source>
</evidence>
<dbReference type="AlphaFoldDB" id="A0A0C1GKD9"/>
<dbReference type="GO" id="GO:0022857">
    <property type="term" value="F:transmembrane transporter activity"/>
    <property type="evidence" value="ECO:0007669"/>
    <property type="project" value="InterPro"/>
</dbReference>
<dbReference type="GO" id="GO:0005886">
    <property type="term" value="C:plasma membrane"/>
    <property type="evidence" value="ECO:0007669"/>
    <property type="project" value="UniProtKB-SubCell"/>
</dbReference>
<feature type="transmembrane region" description="Helical" evidence="8">
    <location>
        <begin position="100"/>
        <end position="120"/>
    </location>
</feature>
<reference evidence="9 11" key="1">
    <citation type="submission" date="2014-12" db="EMBL/GenBank/DDBJ databases">
        <title>Genome sequence of Morococcus cerebrosus.</title>
        <authorList>
            <person name="Shin S.-K."/>
            <person name="Yi H."/>
        </authorList>
    </citation>
    <scope>NUCLEOTIDE SEQUENCE [LARGE SCALE GENOMIC DNA]</scope>
    <source>
        <strain evidence="9 11">CIP 81.93</strain>
    </source>
</reference>
<evidence type="ECO:0000313" key="12">
    <source>
        <dbReference type="Proteomes" id="UP000829504"/>
    </source>
</evidence>
<evidence type="ECO:0000313" key="9">
    <source>
        <dbReference type="EMBL" id="KIC06955.1"/>
    </source>
</evidence>
<keyword evidence="3" id="KW-0813">Transport</keyword>
<keyword evidence="4" id="KW-1003">Cell membrane</keyword>
<dbReference type="PANTHER" id="PTHR30472">
    <property type="entry name" value="FERRIC ENTEROBACTIN TRANSPORT SYSTEM PERMEASE PROTEIN"/>
    <property type="match status" value="1"/>
</dbReference>
<dbReference type="SUPFAM" id="SSF81345">
    <property type="entry name" value="ABC transporter involved in vitamin B12 uptake, BtuC"/>
    <property type="match status" value="1"/>
</dbReference>
<dbReference type="InterPro" id="IPR037294">
    <property type="entry name" value="ABC_BtuC-like"/>
</dbReference>
<dbReference type="Pfam" id="PF01032">
    <property type="entry name" value="FecCD"/>
    <property type="match status" value="1"/>
</dbReference>
<feature type="transmembrane region" description="Helical" evidence="8">
    <location>
        <begin position="168"/>
        <end position="191"/>
    </location>
</feature>
<dbReference type="EMBL" id="CP094242">
    <property type="protein sequence ID" value="UNV87000.1"/>
    <property type="molecule type" value="Genomic_DNA"/>
</dbReference>
<dbReference type="Proteomes" id="UP000031390">
    <property type="component" value="Unassembled WGS sequence"/>
</dbReference>
<dbReference type="InterPro" id="IPR000522">
    <property type="entry name" value="ABC_transptr_permease_BtuC"/>
</dbReference>
<keyword evidence="6 8" id="KW-1133">Transmembrane helix</keyword>
<dbReference type="RefSeq" id="WP_039408307.1">
    <property type="nucleotide sequence ID" value="NZ_CP094242.1"/>
</dbReference>
<evidence type="ECO:0000313" key="11">
    <source>
        <dbReference type="Proteomes" id="UP000031390"/>
    </source>
</evidence>
<dbReference type="PANTHER" id="PTHR30472:SF25">
    <property type="entry name" value="ABC TRANSPORTER PERMEASE PROTEIN MJ0876-RELATED"/>
    <property type="match status" value="1"/>
</dbReference>
<evidence type="ECO:0000256" key="6">
    <source>
        <dbReference type="ARBA" id="ARBA00022989"/>
    </source>
</evidence>
<name>A0A0C1GKD9_9NEIS</name>
<organism evidence="9 11">
    <name type="scientific">Morococcus cerebrosus</name>
    <dbReference type="NCBI Taxonomy" id="1056807"/>
    <lineage>
        <taxon>Bacteria</taxon>
        <taxon>Pseudomonadati</taxon>
        <taxon>Pseudomonadota</taxon>
        <taxon>Betaproteobacteria</taxon>
        <taxon>Neisseriales</taxon>
        <taxon>Neisseriaceae</taxon>
        <taxon>Morococcus</taxon>
    </lineage>
</organism>
<feature type="transmembrane region" description="Helical" evidence="8">
    <location>
        <begin position="286"/>
        <end position="305"/>
    </location>
</feature>
<keyword evidence="12" id="KW-1185">Reference proteome</keyword>
<evidence type="ECO:0000256" key="5">
    <source>
        <dbReference type="ARBA" id="ARBA00022692"/>
    </source>
</evidence>
<dbReference type="EMBL" id="JUFZ01000075">
    <property type="protein sequence ID" value="KIC06955.1"/>
    <property type="molecule type" value="Genomic_DNA"/>
</dbReference>
<dbReference type="Gene3D" id="1.10.3470.10">
    <property type="entry name" value="ABC transporter involved in vitamin B12 uptake, BtuC"/>
    <property type="match status" value="1"/>
</dbReference>
<accession>A0A0C1GKD9</accession>
<dbReference type="PATRIC" id="fig|1056807.3.peg.1571"/>
<feature type="transmembrane region" description="Helical" evidence="8">
    <location>
        <begin position="258"/>
        <end position="280"/>
    </location>
</feature>
<dbReference type="CDD" id="cd06550">
    <property type="entry name" value="TM_ABC_iron-siderophores_like"/>
    <property type="match status" value="1"/>
</dbReference>
<keyword evidence="7 8" id="KW-0472">Membrane</keyword>
<evidence type="ECO:0000256" key="8">
    <source>
        <dbReference type="SAM" id="Phobius"/>
    </source>
</evidence>
<feature type="transmembrane region" description="Helical" evidence="8">
    <location>
        <begin position="127"/>
        <end position="148"/>
    </location>
</feature>
<evidence type="ECO:0000256" key="7">
    <source>
        <dbReference type="ARBA" id="ARBA00023136"/>
    </source>
</evidence>
<reference evidence="10 12" key="2">
    <citation type="submission" date="2022-03" db="EMBL/GenBank/DDBJ databases">
        <title>Genome sequencing of Morococcus cerebrosus.</title>
        <authorList>
            <person name="Baek M.-G."/>
            <person name="Yi H."/>
        </authorList>
    </citation>
    <scope>NUCLEOTIDE SEQUENCE [LARGE SCALE GENOMIC DNA]</scope>
    <source>
        <strain evidence="10 12">CIP 81.93</strain>
    </source>
</reference>
<evidence type="ECO:0000256" key="4">
    <source>
        <dbReference type="ARBA" id="ARBA00022475"/>
    </source>
</evidence>
<keyword evidence="5 8" id="KW-0812">Transmembrane</keyword>
<feature type="transmembrane region" description="Helical" evidence="8">
    <location>
        <begin position="75"/>
        <end position="94"/>
    </location>
</feature>
<sequence>MKKWLPALPVLSLFLIWFCAGVGEGGWSNPLAADPVLMEIRLPRIFVALLVGAALSASGAALQALFENPLADPSLIGTSGGAAMGVVLAIAMGWNIAVPLAAFAGAFAVCILILLGHRLVGGGKLGLLVMGFVVSALCGALVSLILFLSDDMALRSAMTWLSGSFSEAGFVSPAYAGGVMLAGLVVLTAVGRRLDYLLLGDETAHTMGISVAATRVATIIGAALMTGAAVSLGGIIGFVGMMIPNVLAQAVGGSRTRLIILSAAVGSIFMLLADTFARWVVYPIDLPVGIVIAILGGPFFLWLIVKDQRS</sequence>
<dbReference type="Proteomes" id="UP000829504">
    <property type="component" value="Chromosome"/>
</dbReference>
<evidence type="ECO:0000256" key="3">
    <source>
        <dbReference type="ARBA" id="ARBA00022448"/>
    </source>
</evidence>